<comment type="caution">
    <text evidence="4">The sequence shown here is derived from an EMBL/GenBank/DDBJ whole genome shotgun (WGS) entry which is preliminary data.</text>
</comment>
<keyword evidence="3" id="KW-0472">Membrane</keyword>
<keyword evidence="3" id="KW-1133">Transmembrane helix</keyword>
<evidence type="ECO:0000256" key="1">
    <source>
        <dbReference type="ARBA" id="ARBA00022679"/>
    </source>
</evidence>
<protein>
    <submittedName>
        <fullName evidence="4">CDP-alcohol phosphatidyltransferase family protein</fullName>
    </submittedName>
</protein>
<feature type="transmembrane region" description="Helical" evidence="3">
    <location>
        <begin position="219"/>
        <end position="237"/>
    </location>
</feature>
<gene>
    <name evidence="4" type="ORF">ABNG02_08400</name>
</gene>
<keyword evidence="5" id="KW-1185">Reference proteome</keyword>
<dbReference type="Pfam" id="PF01066">
    <property type="entry name" value="CDP-OH_P_transf"/>
    <property type="match status" value="1"/>
</dbReference>
<keyword evidence="3" id="KW-0812">Transmembrane</keyword>
<sequence length="261" mass="26644">MTRSEDSARVPSRLRLRFVAGVALGVLGLAALWRPFGTEWVLAAVPPGTYLTAYAWTNLPANHPPGGGDPGSRLGPANAVTLFRGSLAAVLAGALVAPPPNPWVPLGLFAGAVGLDAVDGAVARRTRETVFGARLDGATDALAVLVGAAVAVAVGALPAWYLVAGGVWYAYAGSLWRRRRSGAPVYELPPSRVRPFVGSAQFGVVALALLPTVGSTTPAWLAAVAALALATLLASFARDWAAATGRLGRDDPPIAAGRGAD</sequence>
<feature type="transmembrane region" description="Helical" evidence="3">
    <location>
        <begin position="14"/>
        <end position="33"/>
    </location>
</feature>
<evidence type="ECO:0000256" key="2">
    <source>
        <dbReference type="RuleBase" id="RU003750"/>
    </source>
</evidence>
<proteinExistence type="inferred from homology"/>
<reference evidence="4 5" key="1">
    <citation type="submission" date="2024-06" db="EMBL/GenBank/DDBJ databases">
        <title>Halorubrum miltondacostae sp. nov., a potential PHA producer isolated from an inland solar saltern in Rio Maior, Portugal.</title>
        <authorList>
            <person name="Albuquerque L."/>
            <person name="Viver T."/>
            <person name="Barroso C."/>
            <person name="Claudino R."/>
            <person name="Galvan M."/>
            <person name="Simoes G."/>
            <person name="Lobo Da Cunha A."/>
            <person name="Egas C."/>
        </authorList>
    </citation>
    <scope>NUCLEOTIDE SEQUENCE [LARGE SCALE GENOMIC DNA]</scope>
    <source>
        <strain evidence="4 5">DSM 18646</strain>
    </source>
</reference>
<accession>A0ABV4ILC9</accession>
<dbReference type="Proteomes" id="UP001567571">
    <property type="component" value="Unassembled WGS sequence"/>
</dbReference>
<dbReference type="InterPro" id="IPR043130">
    <property type="entry name" value="CDP-OH_PTrfase_TM_dom"/>
</dbReference>
<dbReference type="InterPro" id="IPR000462">
    <property type="entry name" value="CDP-OH_P_trans"/>
</dbReference>
<organism evidence="4 5">
    <name type="scientific">Halorubrum ejinorense</name>
    <dbReference type="NCBI Taxonomy" id="425309"/>
    <lineage>
        <taxon>Archaea</taxon>
        <taxon>Methanobacteriati</taxon>
        <taxon>Methanobacteriota</taxon>
        <taxon>Stenosarchaea group</taxon>
        <taxon>Halobacteria</taxon>
        <taxon>Halobacteriales</taxon>
        <taxon>Haloferacaceae</taxon>
        <taxon>Halorubrum</taxon>
    </lineage>
</organism>
<comment type="similarity">
    <text evidence="2">Belongs to the CDP-alcohol phosphatidyltransferase class-I family.</text>
</comment>
<dbReference type="InterPro" id="IPR048254">
    <property type="entry name" value="CDP_ALCOHOL_P_TRANSF_CS"/>
</dbReference>
<evidence type="ECO:0000313" key="5">
    <source>
        <dbReference type="Proteomes" id="UP001567571"/>
    </source>
</evidence>
<dbReference type="Gene3D" id="1.20.120.1760">
    <property type="match status" value="1"/>
</dbReference>
<evidence type="ECO:0000313" key="4">
    <source>
        <dbReference type="EMBL" id="MEZ3167341.1"/>
    </source>
</evidence>
<feature type="transmembrane region" description="Helical" evidence="3">
    <location>
        <begin position="142"/>
        <end position="172"/>
    </location>
</feature>
<keyword evidence="1 2" id="KW-0808">Transferase</keyword>
<feature type="transmembrane region" description="Helical" evidence="3">
    <location>
        <begin position="103"/>
        <end position="122"/>
    </location>
</feature>
<dbReference type="PROSITE" id="PS00379">
    <property type="entry name" value="CDP_ALCOHOL_P_TRANSF"/>
    <property type="match status" value="1"/>
</dbReference>
<evidence type="ECO:0000256" key="3">
    <source>
        <dbReference type="SAM" id="Phobius"/>
    </source>
</evidence>
<dbReference type="RefSeq" id="WP_343776781.1">
    <property type="nucleotide sequence ID" value="NZ_BAAADQ010000002.1"/>
</dbReference>
<name>A0ABV4ILC9_9EURY</name>
<dbReference type="EMBL" id="JBEDNW010000004">
    <property type="protein sequence ID" value="MEZ3167341.1"/>
    <property type="molecule type" value="Genomic_DNA"/>
</dbReference>